<gene>
    <name evidence="8" type="primary">LOC113983841</name>
</gene>
<evidence type="ECO:0000256" key="6">
    <source>
        <dbReference type="SAM" id="MobiDB-lite"/>
    </source>
</evidence>
<organism evidence="7 8">
    <name type="scientific">Pipra filicauda</name>
    <name type="common">Wire-tailed manakin</name>
    <dbReference type="NCBI Taxonomy" id="649802"/>
    <lineage>
        <taxon>Eukaryota</taxon>
        <taxon>Metazoa</taxon>
        <taxon>Chordata</taxon>
        <taxon>Craniata</taxon>
        <taxon>Vertebrata</taxon>
        <taxon>Euteleostomi</taxon>
        <taxon>Archelosauria</taxon>
        <taxon>Archosauria</taxon>
        <taxon>Dinosauria</taxon>
        <taxon>Saurischia</taxon>
        <taxon>Theropoda</taxon>
        <taxon>Coelurosauria</taxon>
        <taxon>Aves</taxon>
        <taxon>Neognathae</taxon>
        <taxon>Neoaves</taxon>
        <taxon>Telluraves</taxon>
        <taxon>Australaves</taxon>
        <taxon>Passeriformes</taxon>
        <taxon>Pipridae</taxon>
        <taxon>Pipra</taxon>
    </lineage>
</organism>
<comment type="similarity">
    <text evidence="1 5">Belongs to the V-ATPase G subunit family.</text>
</comment>
<dbReference type="InterPro" id="IPR005124">
    <property type="entry name" value="V-ATPase_G"/>
</dbReference>
<dbReference type="GO" id="GO:0016887">
    <property type="term" value="F:ATP hydrolysis activity"/>
    <property type="evidence" value="ECO:0007669"/>
    <property type="project" value="TreeGrafter"/>
</dbReference>
<keyword evidence="7" id="KW-1185">Reference proteome</keyword>
<dbReference type="GO" id="GO:0046961">
    <property type="term" value="F:proton-transporting ATPase activity, rotational mechanism"/>
    <property type="evidence" value="ECO:0007669"/>
    <property type="project" value="InterPro"/>
</dbReference>
<dbReference type="RefSeq" id="XP_027569175.2">
    <property type="nucleotide sequence ID" value="XM_027713374.2"/>
</dbReference>
<sequence>MELIASLQPARFRLATKIVSIAHQCLFAQQQSRQSQLVWCNLEACCNKRQNKKHKEEPGSCIKLPPSSVLHRSSPASTISMTSQSQGIQQLLQAEKRAKDKLEEAKKRKGKRLKQAKEEATAEIDHYRLQREKEFRSKQTNVMGSQGNLSAKIEEQTTENIRNLTSSYHKNMESMMKKLLSTICDINPEIHPNFRHAV</sequence>
<feature type="compositionally biased region" description="Polar residues" evidence="6">
    <location>
        <begin position="70"/>
        <end position="86"/>
    </location>
</feature>
<protein>
    <recommendedName>
        <fullName evidence="5">V-type proton ATPase subunit G</fullName>
    </recommendedName>
</protein>
<dbReference type="Pfam" id="PF03179">
    <property type="entry name" value="V-ATPase_G"/>
    <property type="match status" value="1"/>
</dbReference>
<evidence type="ECO:0000256" key="4">
    <source>
        <dbReference type="ARBA" id="ARBA00023065"/>
    </source>
</evidence>
<accession>A0A6J2G190</accession>
<evidence type="ECO:0000256" key="3">
    <source>
        <dbReference type="ARBA" id="ARBA00022781"/>
    </source>
</evidence>
<comment type="subunit">
    <text evidence="5">V-ATPase is a heteromultimeric enzyme made up of two complexes: the ATP-hydrolytic V1 complex and the proton translocation V0 complex.</text>
</comment>
<evidence type="ECO:0000256" key="2">
    <source>
        <dbReference type="ARBA" id="ARBA00022448"/>
    </source>
</evidence>
<dbReference type="PANTHER" id="PTHR12713">
    <property type="entry name" value="VACUOLAR ATP SYNTHASE SUBUNIT G"/>
    <property type="match status" value="1"/>
</dbReference>
<evidence type="ECO:0000313" key="7">
    <source>
        <dbReference type="Proteomes" id="UP000504627"/>
    </source>
</evidence>
<dbReference type="NCBIfam" id="TIGR01147">
    <property type="entry name" value="V_ATP_synt_G"/>
    <property type="match status" value="1"/>
</dbReference>
<keyword evidence="2 5" id="KW-0813">Transport</keyword>
<reference evidence="8" key="1">
    <citation type="submission" date="2025-08" db="UniProtKB">
        <authorList>
            <consortium name="RefSeq"/>
        </authorList>
    </citation>
    <scope>IDENTIFICATION</scope>
    <source>
        <tissue evidence="8">Muscle</tissue>
    </source>
</reference>
<dbReference type="AlphaFoldDB" id="A0A6J2G190"/>
<evidence type="ECO:0000313" key="8">
    <source>
        <dbReference type="RefSeq" id="XP_027569175.2"/>
    </source>
</evidence>
<feature type="region of interest" description="Disordered" evidence="6">
    <location>
        <begin position="55"/>
        <end position="86"/>
    </location>
</feature>
<proteinExistence type="inferred from homology"/>
<dbReference type="GO" id="GO:0000221">
    <property type="term" value="C:vacuolar proton-transporting V-type ATPase, V1 domain"/>
    <property type="evidence" value="ECO:0007669"/>
    <property type="project" value="TreeGrafter"/>
</dbReference>
<evidence type="ECO:0000256" key="5">
    <source>
        <dbReference type="RuleBase" id="RU364019"/>
    </source>
</evidence>
<dbReference type="FunCoup" id="A0A6J2G190">
    <property type="interactions" value="114"/>
</dbReference>
<keyword evidence="3 5" id="KW-0375">Hydrogen ion transport</keyword>
<name>A0A6J2G190_9PASS</name>
<dbReference type="PANTHER" id="PTHR12713:SF5">
    <property type="entry name" value="V-TYPE PROTON ATPASE SUBUNIT G 3"/>
    <property type="match status" value="1"/>
</dbReference>
<dbReference type="GO" id="GO:0030672">
    <property type="term" value="C:synaptic vesicle membrane"/>
    <property type="evidence" value="ECO:0007669"/>
    <property type="project" value="TreeGrafter"/>
</dbReference>
<dbReference type="GO" id="GO:0097401">
    <property type="term" value="P:synaptic vesicle lumen acidification"/>
    <property type="evidence" value="ECO:0007669"/>
    <property type="project" value="TreeGrafter"/>
</dbReference>
<dbReference type="Proteomes" id="UP000504627">
    <property type="component" value="Unplaced"/>
</dbReference>
<evidence type="ECO:0000256" key="1">
    <source>
        <dbReference type="ARBA" id="ARBA00010066"/>
    </source>
</evidence>
<dbReference type="GeneID" id="113983841"/>
<dbReference type="FunFam" id="1.20.5.2950:FF:000001">
    <property type="entry name" value="V-type proton ATPase subunit G"/>
    <property type="match status" value="1"/>
</dbReference>
<comment type="function">
    <text evidence="5">Subunit of the V1 complex of vacuolar(H+)-ATPase (V-ATPase), a multisubunit enzyme composed of a peripheral complex (V1) that hydrolyzes ATP and a membrane integral complex (V0) that translocates protons. V-ATPase is responsible for acidifying and maintaining the pH of intracellular compartments and in some cell types, is targeted to the plasma membrane, where it is responsible for acidifying the extracellular environment.</text>
</comment>
<dbReference type="Gene3D" id="1.20.5.2950">
    <property type="match status" value="1"/>
</dbReference>
<keyword evidence="4 5" id="KW-0406">Ion transport</keyword>
<dbReference type="InParanoid" id="A0A6J2G190"/>